<feature type="region of interest" description="Disordered" evidence="1">
    <location>
        <begin position="845"/>
        <end position="876"/>
    </location>
</feature>
<keyword evidence="3" id="KW-1185">Reference proteome</keyword>
<feature type="compositionally biased region" description="Low complexity" evidence="1">
    <location>
        <begin position="577"/>
        <end position="586"/>
    </location>
</feature>
<feature type="compositionally biased region" description="Basic and acidic residues" evidence="1">
    <location>
        <begin position="564"/>
        <end position="574"/>
    </location>
</feature>
<dbReference type="OrthoDB" id="8123812at2759"/>
<feature type="compositionally biased region" description="Polar residues" evidence="1">
    <location>
        <begin position="351"/>
        <end position="366"/>
    </location>
</feature>
<feature type="compositionally biased region" description="Acidic residues" evidence="1">
    <location>
        <begin position="504"/>
        <end position="513"/>
    </location>
</feature>
<reference evidence="2 3" key="1">
    <citation type="journal article" date="2018" name="Nat. Ecol. Evol.">
        <title>Genomic signatures of mitonuclear coevolution across populations of Tigriopus californicus.</title>
        <authorList>
            <person name="Barreto F.S."/>
            <person name="Watson E.T."/>
            <person name="Lima T.G."/>
            <person name="Willett C.S."/>
            <person name="Edmands S."/>
            <person name="Li W."/>
            <person name="Burton R.S."/>
        </authorList>
    </citation>
    <scope>NUCLEOTIDE SEQUENCE [LARGE SCALE GENOMIC DNA]</scope>
    <source>
        <strain evidence="2 3">San Diego</strain>
    </source>
</reference>
<accession>A0A553PSZ7</accession>
<feature type="compositionally biased region" description="Basic and acidic residues" evidence="1">
    <location>
        <begin position="719"/>
        <end position="747"/>
    </location>
</feature>
<dbReference type="EMBL" id="VCGU01000001">
    <property type="protein sequence ID" value="TRY80794.1"/>
    <property type="molecule type" value="Genomic_DNA"/>
</dbReference>
<feature type="compositionally biased region" description="Polar residues" evidence="1">
    <location>
        <begin position="705"/>
        <end position="717"/>
    </location>
</feature>
<feature type="compositionally biased region" description="Acidic residues" evidence="1">
    <location>
        <begin position="527"/>
        <end position="536"/>
    </location>
</feature>
<protein>
    <submittedName>
        <fullName evidence="2">Uncharacterized protein</fullName>
    </submittedName>
</protein>
<gene>
    <name evidence="2" type="ORF">TCAL_12033</name>
</gene>
<dbReference type="Proteomes" id="UP000318571">
    <property type="component" value="Chromosome 12"/>
</dbReference>
<name>A0A553PSZ7_TIGCA</name>
<feature type="compositionally biased region" description="Basic and acidic residues" evidence="1">
    <location>
        <begin position="782"/>
        <end position="796"/>
    </location>
</feature>
<feature type="compositionally biased region" description="Polar residues" evidence="1">
    <location>
        <begin position="601"/>
        <end position="619"/>
    </location>
</feature>
<dbReference type="AlphaFoldDB" id="A0A553PSZ7"/>
<sequence>MDFYDRNRFSDYIDYRMHRRHRGALVRDILNQVEFNRGPLGLGRQPIQSVGTMCESLERLNGFGADSANPNDVTYRALPDVGEPTFRAMPPYPLTSKRYPFCATMDKLASDIQQNREQYSPEPTRFSTPPPEVARVHGTTLMTGFQDDHCLPDYYFMGRARDSPPCYTKPLDEIVTPLFYTRPQQPFAARLHSPEIEMGPELIAQKRNEDFPFRRYRASFTPYAPYRNVHTPVSKRLNPEWMTYKPYEYRWHQFRYVYEPEPFSTIKDMEMFRITRPREFDLLFKKMDSRKWDKTPAFDALRKDWEEMLKRKRERQNQKVHVDDEPYIHPKRDLTSIRPTTQEPKPRFPRSESSVSAMKSNLSTKHPVTPPPSPELTQKDTKPPSVSEEALIPDPIPEPVAKAEPEGEKIIPEEPIDKKKRKKLIMSTGMETQEVVGKPTPGMNASQIIGEEMPIGQGNDSTLTDSAHAIPNSKSHTTMHQKPELQQPEPEAELAEPEPQQPEPEAELAEPEPETILAEPEPQQPEPEAELAEPEPEAILAEPEPQQSEPEAKLTEPEPQQSEPETKSGEHEPQQPEPEAILAEPEPQQPERKDELEESESTIATCTKPETQVEASNNPLPAIQPESSIGPEQCVTEAIPQLDTPSLILESGPDQEASSSSEKNSKETKSLLNLELGINSGDSGRNSIEPIAKIEQEVQGEENTESQTGKVTPSPQDDSAPHDSLVKHQSLEVSQEKLHVQSEKESNLEFSQTTDPKSTEQTVNPAAESPRSDQAPSTMVEADPKPDLDSVQERNDNSVSIETTESTPSLETMPTGMKSNGKPDEVLIQDEPAVVEPVQATVEVKPTSQTLIEERDLGENESIQTEYEIQEVEITP</sequence>
<proteinExistence type="predicted"/>
<feature type="compositionally biased region" description="Basic and acidic residues" evidence="1">
    <location>
        <begin position="401"/>
        <end position="417"/>
    </location>
</feature>
<evidence type="ECO:0000313" key="3">
    <source>
        <dbReference type="Proteomes" id="UP000318571"/>
    </source>
</evidence>
<comment type="caution">
    <text evidence="2">The sequence shown here is derived from an EMBL/GenBank/DDBJ whole genome shotgun (WGS) entry which is preliminary data.</text>
</comment>
<feature type="compositionally biased region" description="Polar residues" evidence="1">
    <location>
        <begin position="748"/>
        <end position="764"/>
    </location>
</feature>
<feature type="region of interest" description="Disordered" evidence="1">
    <location>
        <begin position="312"/>
        <end position="824"/>
    </location>
</feature>
<feature type="compositionally biased region" description="Basic and acidic residues" evidence="1">
    <location>
        <begin position="312"/>
        <end position="335"/>
    </location>
</feature>
<feature type="compositionally biased region" description="Low complexity" evidence="1">
    <location>
        <begin position="537"/>
        <end position="549"/>
    </location>
</feature>
<organism evidence="2 3">
    <name type="scientific">Tigriopus californicus</name>
    <name type="common">Marine copepod</name>
    <dbReference type="NCBI Taxonomy" id="6832"/>
    <lineage>
        <taxon>Eukaryota</taxon>
        <taxon>Metazoa</taxon>
        <taxon>Ecdysozoa</taxon>
        <taxon>Arthropoda</taxon>
        <taxon>Crustacea</taxon>
        <taxon>Multicrustacea</taxon>
        <taxon>Hexanauplia</taxon>
        <taxon>Copepoda</taxon>
        <taxon>Harpacticoida</taxon>
        <taxon>Harpacticidae</taxon>
        <taxon>Tigriopus</taxon>
    </lineage>
</organism>
<evidence type="ECO:0000313" key="2">
    <source>
        <dbReference type="EMBL" id="TRY80794.1"/>
    </source>
</evidence>
<evidence type="ECO:0000256" key="1">
    <source>
        <dbReference type="SAM" id="MobiDB-lite"/>
    </source>
</evidence>
<feature type="compositionally biased region" description="Polar residues" evidence="1">
    <location>
        <begin position="797"/>
        <end position="812"/>
    </location>
</feature>